<dbReference type="InterPro" id="IPR011067">
    <property type="entry name" value="Plasmid_toxin/cell-grow_inhib"/>
</dbReference>
<dbReference type="GO" id="GO:0004521">
    <property type="term" value="F:RNA endonuclease activity"/>
    <property type="evidence" value="ECO:0007669"/>
    <property type="project" value="TreeGrafter"/>
</dbReference>
<gene>
    <name evidence="1" type="ORF">PN36_03605</name>
</gene>
<dbReference type="InterPro" id="IPR003477">
    <property type="entry name" value="PemK-like"/>
</dbReference>
<keyword evidence="2" id="KW-1185">Reference proteome</keyword>
<accession>A0A0A6PAD1</accession>
<dbReference type="GO" id="GO:0003677">
    <property type="term" value="F:DNA binding"/>
    <property type="evidence" value="ECO:0007669"/>
    <property type="project" value="InterPro"/>
</dbReference>
<evidence type="ECO:0000313" key="1">
    <source>
        <dbReference type="EMBL" id="KHD07307.1"/>
    </source>
</evidence>
<dbReference type="Gene3D" id="2.30.30.110">
    <property type="match status" value="1"/>
</dbReference>
<dbReference type="GO" id="GO:0006402">
    <property type="term" value="P:mRNA catabolic process"/>
    <property type="evidence" value="ECO:0007669"/>
    <property type="project" value="TreeGrafter"/>
</dbReference>
<dbReference type="Proteomes" id="UP000030428">
    <property type="component" value="Unassembled WGS sequence"/>
</dbReference>
<dbReference type="PANTHER" id="PTHR33988:SF2">
    <property type="entry name" value="ENDORIBONUCLEASE MAZF"/>
    <property type="match status" value="1"/>
</dbReference>
<dbReference type="GO" id="GO:0016075">
    <property type="term" value="P:rRNA catabolic process"/>
    <property type="evidence" value="ECO:0007669"/>
    <property type="project" value="TreeGrafter"/>
</dbReference>
<protein>
    <submittedName>
        <fullName evidence="1">Elongation factor GreAB</fullName>
    </submittedName>
</protein>
<name>A0A0A6PAD1_9GAMM</name>
<dbReference type="SUPFAM" id="SSF50118">
    <property type="entry name" value="Cell growth inhibitor/plasmid maintenance toxic component"/>
    <property type="match status" value="1"/>
</dbReference>
<sequence>MSSIPLRYEIYLANLNPTIGGEIQKTRPVVVVSQDEMNRYLETIVICPLTTTIHPSWRCRLQVNCDGVDAEIVVDQIRAISKQRLIKKIDQLSEAQAAQLRSIITEMYGE</sequence>
<keyword evidence="1" id="KW-0251">Elongation factor</keyword>
<dbReference type="GO" id="GO:0003746">
    <property type="term" value="F:translation elongation factor activity"/>
    <property type="evidence" value="ECO:0007669"/>
    <property type="project" value="UniProtKB-KW"/>
</dbReference>
<dbReference type="Pfam" id="PF02452">
    <property type="entry name" value="PemK_toxin"/>
    <property type="match status" value="1"/>
</dbReference>
<evidence type="ECO:0000313" key="2">
    <source>
        <dbReference type="Proteomes" id="UP000030428"/>
    </source>
</evidence>
<organism evidence="1 2">
    <name type="scientific">Candidatus Thiomargarita nelsonii</name>
    <dbReference type="NCBI Taxonomy" id="1003181"/>
    <lineage>
        <taxon>Bacteria</taxon>
        <taxon>Pseudomonadati</taxon>
        <taxon>Pseudomonadota</taxon>
        <taxon>Gammaproteobacteria</taxon>
        <taxon>Thiotrichales</taxon>
        <taxon>Thiotrichaceae</taxon>
        <taxon>Thiomargarita</taxon>
    </lineage>
</organism>
<dbReference type="EMBL" id="JSZA02000010">
    <property type="protein sequence ID" value="KHD07307.1"/>
    <property type="molecule type" value="Genomic_DNA"/>
</dbReference>
<reference evidence="1 2" key="1">
    <citation type="journal article" date="2016" name="Front. Microbiol.">
        <title>Single-Cell (Meta-)Genomics of a Dimorphic Candidatus Thiomargarita nelsonii Reveals Genomic Plasticity.</title>
        <authorList>
            <person name="Flood B.E."/>
            <person name="Fliss P."/>
            <person name="Jones D.S."/>
            <person name="Dick G.J."/>
            <person name="Jain S."/>
            <person name="Kaster A.K."/>
            <person name="Winkel M."/>
            <person name="Mussmann M."/>
            <person name="Bailey J."/>
        </authorList>
    </citation>
    <scope>NUCLEOTIDE SEQUENCE [LARGE SCALE GENOMIC DNA]</scope>
    <source>
        <strain evidence="1">Hydrate Ridge</strain>
    </source>
</reference>
<proteinExistence type="predicted"/>
<keyword evidence="1" id="KW-0648">Protein biosynthesis</keyword>
<dbReference type="PANTHER" id="PTHR33988">
    <property type="entry name" value="ENDORIBONUCLEASE MAZF-RELATED"/>
    <property type="match status" value="1"/>
</dbReference>
<dbReference type="AlphaFoldDB" id="A0A0A6PAD1"/>
<comment type="caution">
    <text evidence="1">The sequence shown here is derived from an EMBL/GenBank/DDBJ whole genome shotgun (WGS) entry which is preliminary data.</text>
</comment>